<reference evidence="2 3" key="1">
    <citation type="submission" date="2018-07" db="EMBL/GenBank/DDBJ databases">
        <authorList>
            <person name="Quirk P.G."/>
            <person name="Krulwich T.A."/>
        </authorList>
    </citation>
    <scope>NUCLEOTIDE SEQUENCE [LARGE SCALE GENOMIC DNA]</scope>
    <source>
        <strain evidence="2 3">CC-BB4</strain>
    </source>
</reference>
<dbReference type="Proteomes" id="UP000254889">
    <property type="component" value="Chromosome"/>
</dbReference>
<dbReference type="OrthoDB" id="8255563at2"/>
<proteinExistence type="predicted"/>
<evidence type="ECO:0008006" key="4">
    <source>
        <dbReference type="Google" id="ProtNLM"/>
    </source>
</evidence>
<evidence type="ECO:0000313" key="2">
    <source>
        <dbReference type="EMBL" id="AXK79454.1"/>
    </source>
</evidence>
<name>A0A345ZRA7_9HYPH</name>
<dbReference type="KEGG" id="ptaw:DW352_02320"/>
<dbReference type="EMBL" id="CP031417">
    <property type="protein sequence ID" value="AXK79454.1"/>
    <property type="molecule type" value="Genomic_DNA"/>
</dbReference>
<evidence type="ECO:0000256" key="1">
    <source>
        <dbReference type="SAM" id="MobiDB-lite"/>
    </source>
</evidence>
<sequence>MFRRFLVLMFGLVALGGCGDTKTGTMLVSPSRFLLYNCNELAAQQKGTVARLRQLEDLIARAKRDAGGGVVSAVAYEPEYQNALGDLKVLRQQAAEKDCTLPDPNAPVASPSPSVAEPARRKR</sequence>
<dbReference type="PROSITE" id="PS51257">
    <property type="entry name" value="PROKAR_LIPOPROTEIN"/>
    <property type="match status" value="1"/>
</dbReference>
<gene>
    <name evidence="2" type="ORF">DW352_02320</name>
</gene>
<feature type="compositionally biased region" description="Low complexity" evidence="1">
    <location>
        <begin position="106"/>
        <end position="117"/>
    </location>
</feature>
<keyword evidence="3" id="KW-1185">Reference proteome</keyword>
<evidence type="ECO:0000313" key="3">
    <source>
        <dbReference type="Proteomes" id="UP000254889"/>
    </source>
</evidence>
<protein>
    <recommendedName>
        <fullName evidence="4">Twin-arginine translocation pathway signal</fullName>
    </recommendedName>
</protein>
<dbReference type="AlphaFoldDB" id="A0A345ZRA7"/>
<feature type="region of interest" description="Disordered" evidence="1">
    <location>
        <begin position="99"/>
        <end position="123"/>
    </location>
</feature>
<accession>A0A345ZRA7</accession>
<organism evidence="2 3">
    <name type="scientific">Pseudolabrys taiwanensis</name>
    <dbReference type="NCBI Taxonomy" id="331696"/>
    <lineage>
        <taxon>Bacteria</taxon>
        <taxon>Pseudomonadati</taxon>
        <taxon>Pseudomonadota</taxon>
        <taxon>Alphaproteobacteria</taxon>
        <taxon>Hyphomicrobiales</taxon>
        <taxon>Xanthobacteraceae</taxon>
        <taxon>Pseudolabrys</taxon>
    </lineage>
</organism>